<feature type="transmembrane region" description="Helical" evidence="1">
    <location>
        <begin position="120"/>
        <end position="141"/>
    </location>
</feature>
<reference evidence="2" key="1">
    <citation type="journal article" date="2014" name="Int. J. Syst. Evol. Microbiol.">
        <title>Complete genome of a new Firmicutes species belonging to the dominant human colonic microbiota ('Ruminococcus bicirculans') reveals two chromosomes and a selective capacity to utilize plant glucans.</title>
        <authorList>
            <consortium name="NISC Comparative Sequencing Program"/>
            <person name="Wegmann U."/>
            <person name="Louis P."/>
            <person name="Goesmann A."/>
            <person name="Henrissat B."/>
            <person name="Duncan S.H."/>
            <person name="Flint H.J."/>
        </authorList>
    </citation>
    <scope>NUCLEOTIDE SEQUENCE</scope>
    <source>
        <strain evidence="2">CGMCC 1.15931</strain>
    </source>
</reference>
<keyword evidence="1" id="KW-0472">Membrane</keyword>
<evidence type="ECO:0000256" key="1">
    <source>
        <dbReference type="SAM" id="Phobius"/>
    </source>
</evidence>
<reference evidence="3 4" key="3">
    <citation type="submission" date="2019-11" db="EMBL/GenBank/DDBJ databases">
        <title>Type strains purchased from KCTC, JCM and DSMZ.</title>
        <authorList>
            <person name="Lu H."/>
        </authorList>
    </citation>
    <scope>NUCLEOTIDE SEQUENCE [LARGE SCALE GENOMIC DNA]</scope>
    <source>
        <strain evidence="3 4">KCTC 52429</strain>
    </source>
</reference>
<comment type="caution">
    <text evidence="3">The sequence shown here is derived from an EMBL/GenBank/DDBJ whole genome shotgun (WGS) entry which is preliminary data.</text>
</comment>
<evidence type="ECO:0000313" key="2">
    <source>
        <dbReference type="EMBL" id="GGB87685.1"/>
    </source>
</evidence>
<sequence length="142" mass="14950">MTVPAIEIGIFVHLVRVLQGGVVLALLLHVLAIVPQWRAHYFNPGFLNISGTGLLLGVAHGCVIALAQQARPGMGGDDAVVAWSLAAAVLLNLVVAVQNLLAVLALVHLHRASAVAAQRLRPFVQPMIWTSAALALAAYFVL</sequence>
<protein>
    <submittedName>
        <fullName evidence="3">Uncharacterized protein</fullName>
    </submittedName>
</protein>
<keyword evidence="5" id="KW-1185">Reference proteome</keyword>
<organism evidence="3 4">
    <name type="scientific">Pseudoduganella buxea</name>
    <dbReference type="NCBI Taxonomy" id="1949069"/>
    <lineage>
        <taxon>Bacteria</taxon>
        <taxon>Pseudomonadati</taxon>
        <taxon>Pseudomonadota</taxon>
        <taxon>Betaproteobacteria</taxon>
        <taxon>Burkholderiales</taxon>
        <taxon>Oxalobacteraceae</taxon>
        <taxon>Telluria group</taxon>
        <taxon>Pseudoduganella</taxon>
    </lineage>
</organism>
<evidence type="ECO:0000313" key="3">
    <source>
        <dbReference type="EMBL" id="MTV54293.1"/>
    </source>
</evidence>
<dbReference type="Proteomes" id="UP000622638">
    <property type="component" value="Unassembled WGS sequence"/>
</dbReference>
<evidence type="ECO:0000313" key="5">
    <source>
        <dbReference type="Proteomes" id="UP000622638"/>
    </source>
</evidence>
<reference evidence="5" key="2">
    <citation type="journal article" date="2019" name="Int. J. Syst. Evol. Microbiol.">
        <title>The Global Catalogue of Microorganisms (GCM) 10K type strain sequencing project: providing services to taxonomists for standard genome sequencing and annotation.</title>
        <authorList>
            <consortium name="The Broad Institute Genomics Platform"/>
            <consortium name="The Broad Institute Genome Sequencing Center for Infectious Disease"/>
            <person name="Wu L."/>
            <person name="Ma J."/>
        </authorList>
    </citation>
    <scope>NUCLEOTIDE SEQUENCE [LARGE SCALE GENOMIC DNA]</scope>
    <source>
        <strain evidence="5">CGMCC 1.15931</strain>
    </source>
</reference>
<keyword evidence="1" id="KW-0812">Transmembrane</keyword>
<accession>A0A6I3SYP1</accession>
<feature type="transmembrane region" description="Helical" evidence="1">
    <location>
        <begin position="6"/>
        <end position="34"/>
    </location>
</feature>
<reference evidence="2" key="4">
    <citation type="submission" date="2024-05" db="EMBL/GenBank/DDBJ databases">
        <authorList>
            <person name="Sun Q."/>
            <person name="Zhou Y."/>
        </authorList>
    </citation>
    <scope>NUCLEOTIDE SEQUENCE</scope>
    <source>
        <strain evidence="2">CGMCC 1.15931</strain>
    </source>
</reference>
<dbReference type="EMBL" id="WNKZ01000047">
    <property type="protein sequence ID" value="MTV54293.1"/>
    <property type="molecule type" value="Genomic_DNA"/>
</dbReference>
<evidence type="ECO:0000313" key="4">
    <source>
        <dbReference type="Proteomes" id="UP000430634"/>
    </source>
</evidence>
<dbReference type="Proteomes" id="UP000430634">
    <property type="component" value="Unassembled WGS sequence"/>
</dbReference>
<gene>
    <name evidence="2" type="ORF">GCM10011572_07160</name>
    <name evidence="3" type="ORF">GM672_16300</name>
</gene>
<dbReference type="OrthoDB" id="9892113at2"/>
<feature type="transmembrane region" description="Helical" evidence="1">
    <location>
        <begin position="80"/>
        <end position="108"/>
    </location>
</feature>
<name>A0A6I3SYP1_9BURK</name>
<proteinExistence type="predicted"/>
<dbReference type="AlphaFoldDB" id="A0A6I3SYP1"/>
<feature type="transmembrane region" description="Helical" evidence="1">
    <location>
        <begin position="46"/>
        <end position="68"/>
    </location>
</feature>
<dbReference type="EMBL" id="BMKG01000002">
    <property type="protein sequence ID" value="GGB87685.1"/>
    <property type="molecule type" value="Genomic_DNA"/>
</dbReference>
<keyword evidence="1" id="KW-1133">Transmembrane helix</keyword>
<dbReference type="RefSeq" id="WP_155471590.1">
    <property type="nucleotide sequence ID" value="NZ_BMKG01000002.1"/>
</dbReference>